<evidence type="ECO:0000313" key="2">
    <source>
        <dbReference type="Proteomes" id="UP000601435"/>
    </source>
</evidence>
<feature type="non-terminal residue" evidence="1">
    <location>
        <position position="122"/>
    </location>
</feature>
<reference evidence="1" key="1">
    <citation type="submission" date="2021-02" db="EMBL/GenBank/DDBJ databases">
        <authorList>
            <person name="Dougan E. K."/>
            <person name="Rhodes N."/>
            <person name="Thang M."/>
            <person name="Chan C."/>
        </authorList>
    </citation>
    <scope>NUCLEOTIDE SEQUENCE</scope>
</reference>
<protein>
    <submittedName>
        <fullName evidence="1">Uncharacterized protein</fullName>
    </submittedName>
</protein>
<sequence>KSSEELTSLQCAVKEQFPGRLYFSALGPPELLCAARSVEMVAVTVLRHTADPLGTFLAFEGACKEVCIGRLRAAVLSADWGRALLLWGALLGRGPPGTFRVKAKRSTKVGKALVSSDALAEE</sequence>
<organism evidence="1 2">
    <name type="scientific">Symbiodinium necroappetens</name>
    <dbReference type="NCBI Taxonomy" id="1628268"/>
    <lineage>
        <taxon>Eukaryota</taxon>
        <taxon>Sar</taxon>
        <taxon>Alveolata</taxon>
        <taxon>Dinophyceae</taxon>
        <taxon>Suessiales</taxon>
        <taxon>Symbiodiniaceae</taxon>
        <taxon>Symbiodinium</taxon>
    </lineage>
</organism>
<proteinExistence type="predicted"/>
<dbReference type="AlphaFoldDB" id="A0A812WNM1"/>
<evidence type="ECO:0000313" key="1">
    <source>
        <dbReference type="EMBL" id="CAE7695444.1"/>
    </source>
</evidence>
<gene>
    <name evidence="1" type="ORF">SNEC2469_LOCUS20038</name>
</gene>
<name>A0A812WNM1_9DINO</name>
<dbReference type="Proteomes" id="UP000601435">
    <property type="component" value="Unassembled WGS sequence"/>
</dbReference>
<comment type="caution">
    <text evidence="1">The sequence shown here is derived from an EMBL/GenBank/DDBJ whole genome shotgun (WGS) entry which is preliminary data.</text>
</comment>
<keyword evidence="2" id="KW-1185">Reference proteome</keyword>
<dbReference type="EMBL" id="CAJNJA010034609">
    <property type="protein sequence ID" value="CAE7695444.1"/>
    <property type="molecule type" value="Genomic_DNA"/>
</dbReference>
<accession>A0A812WNM1</accession>
<feature type="non-terminal residue" evidence="1">
    <location>
        <position position="1"/>
    </location>
</feature>